<reference evidence="1 2" key="1">
    <citation type="journal article" date="2017" name="Mol. Biol. Evol.">
        <title>The 4-celled Tetrabaena socialis nuclear genome reveals the essential components for genetic control of cell number at the origin of multicellularity in the volvocine lineage.</title>
        <authorList>
            <person name="Featherston J."/>
            <person name="Arakaki Y."/>
            <person name="Hanschen E.R."/>
            <person name="Ferris P.J."/>
            <person name="Michod R.E."/>
            <person name="Olson B.J.S.C."/>
            <person name="Nozaki H."/>
            <person name="Durand P.M."/>
        </authorList>
    </citation>
    <scope>NUCLEOTIDE SEQUENCE [LARGE SCALE GENOMIC DNA]</scope>
    <source>
        <strain evidence="1 2">NIES-571</strain>
    </source>
</reference>
<keyword evidence="2" id="KW-1185">Reference proteome</keyword>
<protein>
    <submittedName>
        <fullName evidence="1">Uncharacterized protein</fullName>
    </submittedName>
</protein>
<accession>A0A2J8A8F6</accession>
<dbReference type="Proteomes" id="UP000236333">
    <property type="component" value="Unassembled WGS sequence"/>
</dbReference>
<dbReference type="AlphaFoldDB" id="A0A2J8A8F6"/>
<evidence type="ECO:0000313" key="1">
    <source>
        <dbReference type="EMBL" id="PNH08807.1"/>
    </source>
</evidence>
<dbReference type="EMBL" id="PGGS01000115">
    <property type="protein sequence ID" value="PNH08807.1"/>
    <property type="molecule type" value="Genomic_DNA"/>
</dbReference>
<gene>
    <name evidence="1" type="ORF">TSOC_004615</name>
</gene>
<dbReference type="OrthoDB" id="526941at2759"/>
<name>A0A2J8A8F6_9CHLO</name>
<comment type="caution">
    <text evidence="1">The sequence shown here is derived from an EMBL/GenBank/DDBJ whole genome shotgun (WGS) entry which is preliminary data.</text>
</comment>
<organism evidence="1 2">
    <name type="scientific">Tetrabaena socialis</name>
    <dbReference type="NCBI Taxonomy" id="47790"/>
    <lineage>
        <taxon>Eukaryota</taxon>
        <taxon>Viridiplantae</taxon>
        <taxon>Chlorophyta</taxon>
        <taxon>core chlorophytes</taxon>
        <taxon>Chlorophyceae</taxon>
        <taxon>CS clade</taxon>
        <taxon>Chlamydomonadales</taxon>
        <taxon>Tetrabaenaceae</taxon>
        <taxon>Tetrabaena</taxon>
    </lineage>
</organism>
<evidence type="ECO:0000313" key="2">
    <source>
        <dbReference type="Proteomes" id="UP000236333"/>
    </source>
</evidence>
<sequence length="371" mass="41369">MATRPGFRFLKLSVLATFISLSFLLALVATFRLHPFRTVVQSSPERRVLAPAPQSSPNILVSYSYFEKDAIQVDNFRFFLEAAVLDATATRPITYVIVVSGSTCTPCQKIHSSLSTKAILLHRENDGMDFGSHNYTLEYLRKKELLWKYSYYFLLNSSVKGPFFPSYMPALWHWTDAFVSRFGGGVHAVGSSLVCLPPIDAAVNAFTAVEASESCCPTTGGPGPRLESWAVALDQVALEITMRRQVFVVRTCKMCVDDTGIIVRGEYGLTAGLLAEGHNVATLMSMYAQGVDWRVRENWNCNDNVHPSRHGTYGGIAFHPFETASPVFVKSSWHVADPYTSRYARWRRKHLNGSSGADGKFDRDMYLYAIG</sequence>
<proteinExistence type="predicted"/>